<dbReference type="RefSeq" id="WP_179427643.1">
    <property type="nucleotide sequence ID" value="NZ_JACBZP010000001.1"/>
</dbReference>
<keyword evidence="2" id="KW-1185">Reference proteome</keyword>
<name>A0A7Z0IHI4_9MICO</name>
<evidence type="ECO:0000313" key="1">
    <source>
        <dbReference type="EMBL" id="NYI67582.1"/>
    </source>
</evidence>
<evidence type="ECO:0000313" key="2">
    <source>
        <dbReference type="Proteomes" id="UP000539111"/>
    </source>
</evidence>
<protein>
    <submittedName>
        <fullName evidence="1">Uncharacterized protein</fullName>
    </submittedName>
</protein>
<comment type="caution">
    <text evidence="1">The sequence shown here is derived from an EMBL/GenBank/DDBJ whole genome shotgun (WGS) entry which is preliminary data.</text>
</comment>
<reference evidence="1 2" key="1">
    <citation type="submission" date="2020-07" db="EMBL/GenBank/DDBJ databases">
        <title>Sequencing the genomes of 1000 actinobacteria strains.</title>
        <authorList>
            <person name="Klenk H.-P."/>
        </authorList>
    </citation>
    <scope>NUCLEOTIDE SEQUENCE [LARGE SCALE GENOMIC DNA]</scope>
    <source>
        <strain evidence="1 2">DSM 26341</strain>
    </source>
</reference>
<proteinExistence type="predicted"/>
<sequence>MEPLLRIFLAEHGRKADATATLREVRSQAAARLVSDAETSRGYLDGEGQFPRRIAQVTLIASRAAIVDSE</sequence>
<dbReference type="EMBL" id="JACBZP010000001">
    <property type="protein sequence ID" value="NYI67582.1"/>
    <property type="molecule type" value="Genomic_DNA"/>
</dbReference>
<dbReference type="AlphaFoldDB" id="A0A7Z0IHI4"/>
<dbReference type="Proteomes" id="UP000539111">
    <property type="component" value="Unassembled WGS sequence"/>
</dbReference>
<organism evidence="1 2">
    <name type="scientific">Spelaeicoccus albus</name>
    <dbReference type="NCBI Taxonomy" id="1280376"/>
    <lineage>
        <taxon>Bacteria</taxon>
        <taxon>Bacillati</taxon>
        <taxon>Actinomycetota</taxon>
        <taxon>Actinomycetes</taxon>
        <taxon>Micrococcales</taxon>
        <taxon>Brevibacteriaceae</taxon>
        <taxon>Spelaeicoccus</taxon>
    </lineage>
</organism>
<gene>
    <name evidence="1" type="ORF">BJY26_001888</name>
</gene>
<accession>A0A7Z0IHI4</accession>